<gene>
    <name evidence="1" type="ordered locus">syc0811_d</name>
</gene>
<name>A0A0H3K7E1_SYNP6</name>
<dbReference type="Proteomes" id="UP000001175">
    <property type="component" value="Chromosome"/>
</dbReference>
<evidence type="ECO:0000313" key="1">
    <source>
        <dbReference type="EMBL" id="BAD79001.1"/>
    </source>
</evidence>
<dbReference type="EMBL" id="AP008231">
    <property type="protein sequence ID" value="BAD79001.1"/>
    <property type="molecule type" value="Genomic_DNA"/>
</dbReference>
<sequence length="167" mass="19227">MPNRLHVTIDAGLVLALNWATQELHIVKRHLICRAIEVWAMNPTLKPWQPSGKGVHAHVSVGMSDEDVTWIKTWCIEFDARPSQIVESALSRWFEEYGFLARVQSGEISQAERQQIARSAYGRVERFERDDSPEEILRKQLEFYTRTGNALRITRIRRELLAMGVAA</sequence>
<accession>A0A0H3K7E1</accession>
<dbReference type="GeneID" id="72429557"/>
<protein>
    <submittedName>
        <fullName evidence="1">Uncharacterized protein</fullName>
    </submittedName>
</protein>
<reference evidence="1 2" key="1">
    <citation type="journal article" date="2007" name="Photosyn. Res.">
        <title>Complete nucleotide sequence of the freshwater unicellular cyanobacterium Synechococcus elongatus PCC 6301 chromosome: gene content and organization.</title>
        <authorList>
            <person name="Sugita C."/>
            <person name="Ogata K."/>
            <person name="Shikata M."/>
            <person name="Jikuya H."/>
            <person name="Takano J."/>
            <person name="Furumichi M."/>
            <person name="Kanehisa M."/>
            <person name="Omata T."/>
            <person name="Sugiura M."/>
            <person name="Sugita M."/>
        </authorList>
    </citation>
    <scope>NUCLEOTIDE SEQUENCE [LARGE SCALE GENOMIC DNA]</scope>
    <source>
        <strain evidence="2">ATCC 27144 / PCC 6301 / SAUG 1402/1</strain>
    </source>
</reference>
<organism evidence="1 2">
    <name type="scientific">Synechococcus sp. (strain ATCC 27144 / PCC 6301 / SAUG 1402/1)</name>
    <name type="common">Anacystis nidulans</name>
    <dbReference type="NCBI Taxonomy" id="269084"/>
    <lineage>
        <taxon>Bacteria</taxon>
        <taxon>Bacillati</taxon>
        <taxon>Cyanobacteriota</taxon>
        <taxon>Cyanophyceae</taxon>
        <taxon>Synechococcales</taxon>
        <taxon>Synechococcaceae</taxon>
        <taxon>Synechococcus</taxon>
    </lineage>
</organism>
<evidence type="ECO:0000313" key="2">
    <source>
        <dbReference type="Proteomes" id="UP000001175"/>
    </source>
</evidence>
<dbReference type="RefSeq" id="WP_011243123.1">
    <property type="nucleotide sequence ID" value="NC_006576.1"/>
</dbReference>
<proteinExistence type="predicted"/>
<dbReference type="AlphaFoldDB" id="A0A0H3K7E1"/>
<dbReference type="KEGG" id="syc:syc0811_d"/>